<dbReference type="Proteomes" id="UP001060215">
    <property type="component" value="Chromosome 2"/>
</dbReference>
<evidence type="ECO:0000313" key="2">
    <source>
        <dbReference type="Proteomes" id="UP001060215"/>
    </source>
</evidence>
<name>A0ACC0I0X7_9ERIC</name>
<sequence length="75" mass="8129">MIAFTFSSLAPALLNWSLISFVYLVAFLLIRFTAPKRGTSMVLGTKIGRRKKTATKPIASPSGTFALVIVTPQTL</sequence>
<gene>
    <name evidence="1" type="ORF">LOK49_LG04G00193</name>
</gene>
<organism evidence="1 2">
    <name type="scientific">Camellia lanceoleosa</name>
    <dbReference type="NCBI Taxonomy" id="1840588"/>
    <lineage>
        <taxon>Eukaryota</taxon>
        <taxon>Viridiplantae</taxon>
        <taxon>Streptophyta</taxon>
        <taxon>Embryophyta</taxon>
        <taxon>Tracheophyta</taxon>
        <taxon>Spermatophyta</taxon>
        <taxon>Magnoliopsida</taxon>
        <taxon>eudicotyledons</taxon>
        <taxon>Gunneridae</taxon>
        <taxon>Pentapetalae</taxon>
        <taxon>asterids</taxon>
        <taxon>Ericales</taxon>
        <taxon>Theaceae</taxon>
        <taxon>Camellia</taxon>
    </lineage>
</organism>
<reference evidence="1 2" key="1">
    <citation type="journal article" date="2022" name="Plant J.">
        <title>Chromosome-level genome of Camellia lanceoleosa provides a valuable resource for understanding genome evolution and self-incompatibility.</title>
        <authorList>
            <person name="Gong W."/>
            <person name="Xiao S."/>
            <person name="Wang L."/>
            <person name="Liao Z."/>
            <person name="Chang Y."/>
            <person name="Mo W."/>
            <person name="Hu G."/>
            <person name="Li W."/>
            <person name="Zhao G."/>
            <person name="Zhu H."/>
            <person name="Hu X."/>
            <person name="Ji K."/>
            <person name="Xiang X."/>
            <person name="Song Q."/>
            <person name="Yuan D."/>
            <person name="Jin S."/>
            <person name="Zhang L."/>
        </authorList>
    </citation>
    <scope>NUCLEOTIDE SEQUENCE [LARGE SCALE GENOMIC DNA]</scope>
    <source>
        <strain evidence="1">SQ_2022a</strain>
    </source>
</reference>
<dbReference type="EMBL" id="CM045759">
    <property type="protein sequence ID" value="KAI8019443.1"/>
    <property type="molecule type" value="Genomic_DNA"/>
</dbReference>
<accession>A0ACC0I0X7</accession>
<proteinExistence type="predicted"/>
<evidence type="ECO:0000313" key="1">
    <source>
        <dbReference type="EMBL" id="KAI8019443.1"/>
    </source>
</evidence>
<comment type="caution">
    <text evidence="1">The sequence shown here is derived from an EMBL/GenBank/DDBJ whole genome shotgun (WGS) entry which is preliminary data.</text>
</comment>
<protein>
    <submittedName>
        <fullName evidence="1">Uncharacterized protein</fullName>
    </submittedName>
</protein>
<keyword evidence="2" id="KW-1185">Reference proteome</keyword>